<dbReference type="GO" id="GO:0016787">
    <property type="term" value="F:hydrolase activity"/>
    <property type="evidence" value="ECO:0007669"/>
    <property type="project" value="UniProtKB-KW"/>
</dbReference>
<evidence type="ECO:0000313" key="4">
    <source>
        <dbReference type="EMBL" id="AZB01466.1"/>
    </source>
</evidence>
<evidence type="ECO:0000256" key="2">
    <source>
        <dbReference type="ARBA" id="ARBA00022801"/>
    </source>
</evidence>
<organism evidence="5 6">
    <name type="scientific">Chryseobacterium joostei</name>
    <dbReference type="NCBI Taxonomy" id="112234"/>
    <lineage>
        <taxon>Bacteria</taxon>
        <taxon>Pseudomonadati</taxon>
        <taxon>Bacteroidota</taxon>
        <taxon>Flavobacteriia</taxon>
        <taxon>Flavobacteriales</taxon>
        <taxon>Weeksellaceae</taxon>
        <taxon>Chryseobacterium group</taxon>
        <taxon>Chryseobacterium</taxon>
    </lineage>
</organism>
<evidence type="ECO:0000313" key="7">
    <source>
        <dbReference type="Proteomes" id="UP000279541"/>
    </source>
</evidence>
<keyword evidence="1" id="KW-0732">Signal</keyword>
<keyword evidence="7" id="KW-1185">Reference proteome</keyword>
<sequence>MNLSFKTHLKNTSIVLRTVMSAGVLYSCATYNVQKGKNLFEVKDSDIKSENDFKVFLIGDAGNADEPQAQKTLNLLKGKLDSANNNSMLIFLGDNIYPNGMPKETDKDYELAKQKLENQLAITKNFKGKTLVIPGNHDWYSGLDGLDGLNAQEAIVKKYFDDKKSFLPKNGCPIDDINISKDIKLIAIDTEWVIANWDNYPGINKNCNIKTREDFFTEFKDLIIKNQGKRIIVALHHPVISSGTHAGFHSAKSHLFPFKSKVPVPVITSVINILRSSSGISPADLNNQHYADLANRLKSLVQDKENIIFVSGHDHNLQYHEDGNIRQIISGAGSKVDPSTITEHTDFSYGGNGFAVLNIRKDQSTDVEYFSTQNDQLKKLTQISVVSKPDVFVNNFPNTFPSTISSSIYPVQLTQKGKFYRWLWGEHYRKYYGIPIEAPTANLSELNGGFIPFREGGGNQSNSLRLKAKDGQEFVMRGVKKSAVRFLNNMAFTKSTFGEELTNTFPEKFLLDFYTTNHPFTPFSVGNMADKLNIIHSNPKLYYIPKQQALDKYNLNYGDEMYMIEERFSSDPKTLTYLNNAKDILSTDDVLKNLSKSSKYSVDKESYIRARLFDMLIGDWDRHSDQWKWAEYEDGDKIIYKPIPKDRDQAFSKYDGAAFKLIMNVPAIRHMKTFTEDISSVKWVNMEPYPMDLVFLKGSTQEEWETQAKYIQEHLTDADIDDAFHNLPKEVQDDTIADIERKLKIRKTKLQGYASEYYNILQEKVSLAGTVNPDKFVITKKGHTVQVQQYELGKNKDKNKLVFEKTYHDSKTKELWIYGLEDDDIYEVVGTGRPRMNIRLIGGYNHDVYKVEDGRKVKIYDFLSQKNTYKASNATKNISDDYEINTYNYKHPKYNSVAGYPNADYNPDDGVIIGMLANYTVNNFIRDPFTQKHSLKANFYTATAGFSLTYKGVFKKAISGWDFNLDASYTTPRFSQNFFGLSNESPYDKEDTEREYNRARISKFSVAPSITKKNWMNFSHQIQLTFEDNKVQRKDGRFINQSPDVRPEVFNSQQFLGANYTFSYKNADNVAFPTLGMEFMLNADWKATFSNFNKNFLTVRGKLAIDHRIDKKGIFVFANSSNAMWINNHNFEFYQAAAIGGNNGMRAFRNERFSGRSYFINNSEIRWDFGRIRNNIVPANMGILVGYDVGRVWNDNEYSRKWHQSVGAGVWLSIVEMMSARLNYFYGADGGRVSAGIGMKF</sequence>
<dbReference type="EMBL" id="CP033926">
    <property type="protein sequence ID" value="AZB01466.1"/>
    <property type="molecule type" value="Genomic_DNA"/>
</dbReference>
<gene>
    <name evidence="4" type="ORF">EG359_18455</name>
    <name evidence="5" type="ORF">SAMN05421768_10760</name>
</gene>
<dbReference type="InterPro" id="IPR051558">
    <property type="entry name" value="Metallophosphoesterase_PAP"/>
</dbReference>
<reference evidence="5 6" key="1">
    <citation type="submission" date="2017-01" db="EMBL/GenBank/DDBJ databases">
        <authorList>
            <person name="Mah S.A."/>
            <person name="Swanson W.J."/>
            <person name="Moy G.W."/>
            <person name="Vacquier V.D."/>
        </authorList>
    </citation>
    <scope>NUCLEOTIDE SEQUENCE [LARGE SCALE GENOMIC DNA]</scope>
    <source>
        <strain evidence="5 6">DSM 16927</strain>
    </source>
</reference>
<protein>
    <submittedName>
        <fullName evidence="5">Calcineurin-like phosphoesterase</fullName>
    </submittedName>
    <submittedName>
        <fullName evidence="4">Metallophosphoesterase</fullName>
    </submittedName>
</protein>
<evidence type="ECO:0000259" key="3">
    <source>
        <dbReference type="Pfam" id="PF00149"/>
    </source>
</evidence>
<dbReference type="EMBL" id="FTNZ01000007">
    <property type="protein sequence ID" value="SIS42332.1"/>
    <property type="molecule type" value="Genomic_DNA"/>
</dbReference>
<dbReference type="InterPro" id="IPR004843">
    <property type="entry name" value="Calcineurin-like_PHP"/>
</dbReference>
<reference evidence="4 7" key="2">
    <citation type="submission" date="2018-11" db="EMBL/GenBank/DDBJ databases">
        <title>Proposal to divide the Flavobacteriaceae and reorganize its genera based on Amino Acid Identity values calculated from whole genome sequences.</title>
        <authorList>
            <person name="Nicholson A.C."/>
            <person name="Gulvik C.A."/>
            <person name="Whitney A.M."/>
            <person name="Humrighouse B.W."/>
            <person name="Bell M."/>
            <person name="Holmes B."/>
            <person name="Steigerwalt A.G."/>
            <person name="Villarma A."/>
            <person name="Sheth M."/>
            <person name="Batra D."/>
            <person name="Pryor J."/>
            <person name="Bernardet J.-F."/>
            <person name="Hugo C."/>
            <person name="Kampfer P."/>
            <person name="Newman J."/>
            <person name="McQuiston J.R."/>
        </authorList>
    </citation>
    <scope>NUCLEOTIDE SEQUENCE [LARGE SCALE GENOMIC DNA]</scope>
    <source>
        <strain evidence="4 7">DSM 16927</strain>
    </source>
</reference>
<dbReference type="InterPro" id="IPR029052">
    <property type="entry name" value="Metallo-depent_PP-like"/>
</dbReference>
<dbReference type="PROSITE" id="PS51257">
    <property type="entry name" value="PROKAR_LIPOPROTEIN"/>
    <property type="match status" value="1"/>
</dbReference>
<evidence type="ECO:0000256" key="1">
    <source>
        <dbReference type="ARBA" id="ARBA00022729"/>
    </source>
</evidence>
<dbReference type="AlphaFoldDB" id="A0A1N7IYX3"/>
<dbReference type="Proteomes" id="UP000186106">
    <property type="component" value="Unassembled WGS sequence"/>
</dbReference>
<dbReference type="KEGG" id="cjt:EG359_18455"/>
<dbReference type="Pfam" id="PF00149">
    <property type="entry name" value="Metallophos"/>
    <property type="match status" value="1"/>
</dbReference>
<keyword evidence="2" id="KW-0378">Hydrolase</keyword>
<dbReference type="Proteomes" id="UP000279541">
    <property type="component" value="Chromosome"/>
</dbReference>
<dbReference type="RefSeq" id="WP_076356177.1">
    <property type="nucleotide sequence ID" value="NZ_CP033926.1"/>
</dbReference>
<evidence type="ECO:0000313" key="5">
    <source>
        <dbReference type="EMBL" id="SIS42332.1"/>
    </source>
</evidence>
<proteinExistence type="predicted"/>
<feature type="domain" description="Calcineurin-like phosphoesterase" evidence="3">
    <location>
        <begin position="54"/>
        <end position="252"/>
    </location>
</feature>
<dbReference type="Gene3D" id="3.60.21.10">
    <property type="match status" value="1"/>
</dbReference>
<dbReference type="PANTHER" id="PTHR10161">
    <property type="entry name" value="TARTRATE-RESISTANT ACID PHOSPHATASE TYPE 5"/>
    <property type="match status" value="1"/>
</dbReference>
<dbReference type="Gene3D" id="2.40.160.50">
    <property type="entry name" value="membrane protein fhac: a member of the omp85/tpsb transporter family"/>
    <property type="match status" value="1"/>
</dbReference>
<evidence type="ECO:0000313" key="6">
    <source>
        <dbReference type="Proteomes" id="UP000186106"/>
    </source>
</evidence>
<dbReference type="PANTHER" id="PTHR10161:SF14">
    <property type="entry name" value="TARTRATE-RESISTANT ACID PHOSPHATASE TYPE 5"/>
    <property type="match status" value="1"/>
</dbReference>
<accession>A0A1N7IYX3</accession>
<name>A0A1N7IYX3_9FLAO</name>
<dbReference type="OrthoDB" id="333971at2"/>
<dbReference type="STRING" id="112234.SAMN05421768_10760"/>
<dbReference type="SUPFAM" id="SSF56300">
    <property type="entry name" value="Metallo-dependent phosphatases"/>
    <property type="match status" value="1"/>
</dbReference>